<dbReference type="PANTHER" id="PTHR43289:SF34">
    <property type="entry name" value="SERINE_THREONINE-PROTEIN KINASE YBDM-RELATED"/>
    <property type="match status" value="1"/>
</dbReference>
<feature type="region of interest" description="Disordered" evidence="5">
    <location>
        <begin position="278"/>
        <end position="324"/>
    </location>
</feature>
<evidence type="ECO:0000256" key="3">
    <source>
        <dbReference type="ARBA" id="ARBA00022777"/>
    </source>
</evidence>
<dbReference type="Pfam" id="PF00069">
    <property type="entry name" value="Pkinase"/>
    <property type="match status" value="1"/>
</dbReference>
<gene>
    <name evidence="7" type="ORF">RM779_03700</name>
</gene>
<dbReference type="Gene3D" id="1.10.510.10">
    <property type="entry name" value="Transferase(Phosphotransferase) domain 1"/>
    <property type="match status" value="1"/>
</dbReference>
<dbReference type="InterPro" id="IPR015943">
    <property type="entry name" value="WD40/YVTN_repeat-like_dom_sf"/>
</dbReference>
<keyword evidence="8" id="KW-1185">Reference proteome</keyword>
<evidence type="ECO:0000313" key="8">
    <source>
        <dbReference type="Proteomes" id="UP001183615"/>
    </source>
</evidence>
<feature type="region of interest" description="Disordered" evidence="5">
    <location>
        <begin position="731"/>
        <end position="753"/>
    </location>
</feature>
<dbReference type="SUPFAM" id="SSF56112">
    <property type="entry name" value="Protein kinase-like (PK-like)"/>
    <property type="match status" value="1"/>
</dbReference>
<comment type="caution">
    <text evidence="7">The sequence shown here is derived from an EMBL/GenBank/DDBJ whole genome shotgun (WGS) entry which is preliminary data.</text>
</comment>
<dbReference type="InterPro" id="IPR011009">
    <property type="entry name" value="Kinase-like_dom_sf"/>
</dbReference>
<keyword evidence="1" id="KW-0808">Transferase</keyword>
<keyword evidence="4" id="KW-0067">ATP-binding</keyword>
<dbReference type="SUPFAM" id="SSF50998">
    <property type="entry name" value="Quinoprotein alcohol dehydrogenase-like"/>
    <property type="match status" value="1"/>
</dbReference>
<evidence type="ECO:0000256" key="5">
    <source>
        <dbReference type="SAM" id="MobiDB-lite"/>
    </source>
</evidence>
<dbReference type="CDD" id="cd14014">
    <property type="entry name" value="STKc_PknB_like"/>
    <property type="match status" value="1"/>
</dbReference>
<evidence type="ECO:0000256" key="1">
    <source>
        <dbReference type="ARBA" id="ARBA00022679"/>
    </source>
</evidence>
<evidence type="ECO:0000313" key="7">
    <source>
        <dbReference type="EMBL" id="MDT0441705.1"/>
    </source>
</evidence>
<dbReference type="InterPro" id="IPR018391">
    <property type="entry name" value="PQQ_b-propeller_rpt"/>
</dbReference>
<dbReference type="InterPro" id="IPR000719">
    <property type="entry name" value="Prot_kinase_dom"/>
</dbReference>
<feature type="region of interest" description="Disordered" evidence="5">
    <location>
        <begin position="351"/>
        <end position="373"/>
    </location>
</feature>
<dbReference type="RefSeq" id="WP_311615730.1">
    <property type="nucleotide sequence ID" value="NZ_JAVREV010000002.1"/>
</dbReference>
<dbReference type="PANTHER" id="PTHR43289">
    <property type="entry name" value="MITOGEN-ACTIVATED PROTEIN KINASE KINASE KINASE 20-RELATED"/>
    <property type="match status" value="1"/>
</dbReference>
<dbReference type="Gene3D" id="2.130.10.10">
    <property type="entry name" value="YVTN repeat-like/Quinoprotein amine dehydrogenase"/>
    <property type="match status" value="1"/>
</dbReference>
<dbReference type="SMART" id="SM00564">
    <property type="entry name" value="PQQ"/>
    <property type="match status" value="3"/>
</dbReference>
<dbReference type="GO" id="GO:0016301">
    <property type="term" value="F:kinase activity"/>
    <property type="evidence" value="ECO:0007669"/>
    <property type="project" value="UniProtKB-KW"/>
</dbReference>
<dbReference type="EMBL" id="JAVREV010000002">
    <property type="protein sequence ID" value="MDT0441705.1"/>
    <property type="molecule type" value="Genomic_DNA"/>
</dbReference>
<dbReference type="Gene3D" id="3.30.200.20">
    <property type="entry name" value="Phosphorylase Kinase, domain 1"/>
    <property type="match status" value="1"/>
</dbReference>
<evidence type="ECO:0000256" key="4">
    <source>
        <dbReference type="ARBA" id="ARBA00022840"/>
    </source>
</evidence>
<proteinExistence type="predicted"/>
<keyword evidence="2" id="KW-0547">Nucleotide-binding</keyword>
<dbReference type="PROSITE" id="PS50011">
    <property type="entry name" value="PROTEIN_KINASE_DOM"/>
    <property type="match status" value="1"/>
</dbReference>
<organism evidence="7 8">
    <name type="scientific">Streptomyces johnsoniae</name>
    <dbReference type="NCBI Taxonomy" id="3075532"/>
    <lineage>
        <taxon>Bacteria</taxon>
        <taxon>Bacillati</taxon>
        <taxon>Actinomycetota</taxon>
        <taxon>Actinomycetes</taxon>
        <taxon>Kitasatosporales</taxon>
        <taxon>Streptomycetaceae</taxon>
        <taxon>Streptomyces</taxon>
    </lineage>
</organism>
<evidence type="ECO:0000256" key="2">
    <source>
        <dbReference type="ARBA" id="ARBA00022741"/>
    </source>
</evidence>
<protein>
    <submittedName>
        <fullName evidence="7">Protein kinase</fullName>
    </submittedName>
</protein>
<name>A0ABU2S276_9ACTN</name>
<sequence length="804" mass="81895">MSPSEKAGAGPLAPDDPERVGPYRLLGRLGAGSGLGQVYLGRSGERAAAVRVVPERLAGDAAFLGRLRDEVAVTRRLRGDLVVPLVDADLDASVPWLATEYLDVPSLAERVAAQGPLAPGAVRELAAGLLAALAAVHAAGVVHGALEPSGVLLTAEGPRLTDAGLVRALRPVASEPDDTVLGDPDYLCPERLLGEEPGEASDVYALGAVLHFAASGRAPFGFGGAQARATAYQRATAYHRIVHEQPVLADLPEPALRALIADCLAKSPAARPTPEQLLHRLGQPAPPPTPPPVAPPAPAMPPPPPQAAPPIWAPPPGKPPKGARGRRAWVAAVAGVVCAAVVAALVLVSQDSDDSPSEANAPAGTGEADDAVPNGQLGFHWALTVADAVGEPEGFGGLVGLWQEGSSVVLGTSHGGLTAYNAATGGQLWSWQPPDGGMLCNMSHTTSEGVGAFTFGQYNSEAGGIEQCDRLQTMSLSSGETGWEQPVSLTAEGATGFPNLLGGQSLSIGEGVVTAAFAGTRTETEHGTTDLLAADVATGEVRWTTDYGGAQMENRCRLTGMAKALGETVYAIADCEGNPIPALVAFEAVLDSPSPRWVGSLDDCGPIEYEWVTGTLTESADHLLIACQQSVGLEAGLFALSAESEDLVPMDLTGVADRTLRDEFNGATAPPNIVTHGDTLYLVKGENGAGGADDGVVALNLNDGTQLWSAGVQGATSVTLLAPTDSGVEVLTSSEGQPPAIHSMSGPGAPAAGPALSGGQLGVLEDWGHSLLAVRAEGHLALGITDSFRAEEPILAVLPAAAGG</sequence>
<dbReference type="InterPro" id="IPR011047">
    <property type="entry name" value="Quinoprotein_ADH-like_sf"/>
</dbReference>
<dbReference type="Proteomes" id="UP001183615">
    <property type="component" value="Unassembled WGS sequence"/>
</dbReference>
<keyword evidence="3 7" id="KW-0418">Kinase</keyword>
<evidence type="ECO:0000259" key="6">
    <source>
        <dbReference type="PROSITE" id="PS50011"/>
    </source>
</evidence>
<accession>A0ABU2S276</accession>
<feature type="domain" description="Protein kinase" evidence="6">
    <location>
        <begin position="23"/>
        <end position="286"/>
    </location>
</feature>
<feature type="compositionally biased region" description="Pro residues" evidence="5">
    <location>
        <begin position="284"/>
        <end position="319"/>
    </location>
</feature>
<reference evidence="8" key="1">
    <citation type="submission" date="2023-07" db="EMBL/GenBank/DDBJ databases">
        <title>30 novel species of actinomycetes from the DSMZ collection.</title>
        <authorList>
            <person name="Nouioui I."/>
        </authorList>
    </citation>
    <scope>NUCLEOTIDE SEQUENCE [LARGE SCALE GENOMIC DNA]</scope>
    <source>
        <strain evidence="8">DSM 41886</strain>
    </source>
</reference>